<protein>
    <submittedName>
        <fullName evidence="5">Glycosyltransferase</fullName>
    </submittedName>
</protein>
<evidence type="ECO:0000256" key="1">
    <source>
        <dbReference type="ARBA" id="ARBA00022676"/>
    </source>
</evidence>
<feature type="domain" description="Glycosyl transferase family 1" evidence="3">
    <location>
        <begin position="305"/>
        <end position="452"/>
    </location>
</feature>
<dbReference type="Pfam" id="PF08323">
    <property type="entry name" value="Glyco_transf_5"/>
    <property type="match status" value="1"/>
</dbReference>
<dbReference type="EMBL" id="DTAU01000030">
    <property type="protein sequence ID" value="HFQ78319.1"/>
    <property type="molecule type" value="Genomic_DNA"/>
</dbReference>
<organism evidence="5">
    <name type="scientific">Ignisphaera aggregans</name>
    <dbReference type="NCBI Taxonomy" id="334771"/>
    <lineage>
        <taxon>Archaea</taxon>
        <taxon>Thermoproteota</taxon>
        <taxon>Thermoprotei</taxon>
        <taxon>Desulfurococcales</taxon>
        <taxon>Desulfurococcaceae</taxon>
        <taxon>Ignisphaera</taxon>
    </lineage>
</organism>
<dbReference type="SUPFAM" id="SSF53756">
    <property type="entry name" value="UDP-Glycosyltransferase/glycogen phosphorylase"/>
    <property type="match status" value="1"/>
</dbReference>
<dbReference type="InterPro" id="IPR013534">
    <property type="entry name" value="Starch_synth_cat_dom"/>
</dbReference>
<name>A0A832A9B2_9CREN</name>
<dbReference type="Gene3D" id="3.40.50.2000">
    <property type="entry name" value="Glycogen Phosphorylase B"/>
    <property type="match status" value="2"/>
</dbReference>
<dbReference type="Pfam" id="PF00534">
    <property type="entry name" value="Glycos_transf_1"/>
    <property type="match status" value="1"/>
</dbReference>
<reference evidence="5" key="1">
    <citation type="journal article" date="2020" name="mSystems">
        <title>Genome- and Community-Level Interaction Insights into Carbon Utilization and Element Cycling Functions of Hydrothermarchaeota in Hydrothermal Sediment.</title>
        <authorList>
            <person name="Zhou Z."/>
            <person name="Liu Y."/>
            <person name="Xu W."/>
            <person name="Pan J."/>
            <person name="Luo Z.H."/>
            <person name="Li M."/>
        </authorList>
    </citation>
    <scope>NUCLEOTIDE SEQUENCE</scope>
    <source>
        <strain evidence="5">SpSt-629</strain>
    </source>
</reference>
<dbReference type="PANTHER" id="PTHR45825">
    <property type="entry name" value="GRANULE-BOUND STARCH SYNTHASE 1, CHLOROPLASTIC/AMYLOPLASTIC"/>
    <property type="match status" value="1"/>
</dbReference>
<accession>A0A832A9B2</accession>
<dbReference type="AlphaFoldDB" id="A0A832A9B2"/>
<sequence>MYAPISIKKVWMLSFEYSGVTKLGGLGEAVALMSTELANRGFEVTVVMPSHGVYPKNFRELDIVCRGDRYGVDGNIYPYDLGFLEGYVDKVKVILIRGRDNRTSSVIDVWPPYSYADEKACLLARGTLCLAQALGYPDIVHVNDWHSALAGALLKSVAEVNGYALPILYQIHLRGSPSYPWHYASEAWLGIPDILQRIWSVHRHEFLSTRYLWDSCWGNIECFMVKIADAIATVSRSEVDSLARDYGEWIRGKCCYIYNSTSWSIREVEEIAKKVYRSIDRVEIRWKVAEDVINKTHLWGYIDLKDGDILVVSSGRLTSQKGFDTLIHSARHLPHSIKILILGKSVGDYGYENYLRSLLGDVLGKVAVVYDGLDLDMYKLLVYVSHLYVLPSRYEPFGISGIEALSIGTPLVVSNTGGLSEYVGDLRATPLGVGIKVPSGDVYELARAIQSLGYLMFYSERGRGLESIVYRELRDIVLREPRYGEKIREFSINYVDSYFRPKHTVNSLISCYELARRMAYYRACT</sequence>
<feature type="domain" description="Starch synthase catalytic" evidence="4">
    <location>
        <begin position="9"/>
        <end position="244"/>
    </location>
</feature>
<evidence type="ECO:0000259" key="4">
    <source>
        <dbReference type="Pfam" id="PF08323"/>
    </source>
</evidence>
<keyword evidence="1" id="KW-0328">Glycosyltransferase</keyword>
<evidence type="ECO:0000313" key="5">
    <source>
        <dbReference type="EMBL" id="HFQ78319.1"/>
    </source>
</evidence>
<dbReference type="PANTHER" id="PTHR45825:SF11">
    <property type="entry name" value="ALPHA AMYLASE DOMAIN-CONTAINING PROTEIN"/>
    <property type="match status" value="1"/>
</dbReference>
<comment type="caution">
    <text evidence="5">The sequence shown here is derived from an EMBL/GenBank/DDBJ whole genome shotgun (WGS) entry which is preliminary data.</text>
</comment>
<dbReference type="InterPro" id="IPR001296">
    <property type="entry name" value="Glyco_trans_1"/>
</dbReference>
<evidence type="ECO:0000259" key="3">
    <source>
        <dbReference type="Pfam" id="PF00534"/>
    </source>
</evidence>
<dbReference type="GO" id="GO:0016757">
    <property type="term" value="F:glycosyltransferase activity"/>
    <property type="evidence" value="ECO:0007669"/>
    <property type="project" value="UniProtKB-KW"/>
</dbReference>
<evidence type="ECO:0000256" key="2">
    <source>
        <dbReference type="ARBA" id="ARBA00022679"/>
    </source>
</evidence>
<gene>
    <name evidence="5" type="ORF">ENT99_01270</name>
</gene>
<proteinExistence type="predicted"/>
<keyword evidence="2 5" id="KW-0808">Transferase</keyword>